<name>A0A9W8JT83_9AGAR</name>
<accession>A0A9W8JT83</accession>
<proteinExistence type="predicted"/>
<protein>
    <submittedName>
        <fullName evidence="1">Uncharacterized protein</fullName>
    </submittedName>
</protein>
<keyword evidence="2" id="KW-1185">Reference proteome</keyword>
<evidence type="ECO:0000313" key="1">
    <source>
        <dbReference type="EMBL" id="KAJ3501153.1"/>
    </source>
</evidence>
<dbReference type="Proteomes" id="UP001148786">
    <property type="component" value="Unassembled WGS sequence"/>
</dbReference>
<evidence type="ECO:0000313" key="2">
    <source>
        <dbReference type="Proteomes" id="UP001148786"/>
    </source>
</evidence>
<dbReference type="AlphaFoldDB" id="A0A9W8JT83"/>
<organism evidence="1 2">
    <name type="scientific">Agrocybe chaxingu</name>
    <dbReference type="NCBI Taxonomy" id="84603"/>
    <lineage>
        <taxon>Eukaryota</taxon>
        <taxon>Fungi</taxon>
        <taxon>Dikarya</taxon>
        <taxon>Basidiomycota</taxon>
        <taxon>Agaricomycotina</taxon>
        <taxon>Agaricomycetes</taxon>
        <taxon>Agaricomycetidae</taxon>
        <taxon>Agaricales</taxon>
        <taxon>Agaricineae</taxon>
        <taxon>Strophariaceae</taxon>
        <taxon>Agrocybe</taxon>
    </lineage>
</organism>
<sequence length="355" mass="39168">MTTDFTRPTRWILLDRELEYRGVWSYVTGRFDRTGNFGPPFRGTLNSAEDAGAGILLTFNGTNAFVMGTLPAVDVAASWDCIIDGRNLGAPDPSRLTYSANNQRLCSFDGLPEGEHRLDVNITTQGREFYFDKVGYGTNITAASLALAPRAEREFLQVDFTDPTVKFDRSLSWIQTTFNREDSSFMSSDEPGISISFSFNGTSAVWYTDILPSLPSSSGTYQFDNDAPVSFTIPRVDIPTFNVRLFSTPVRVDSLPRTLNVTYTGARGESPLSLKYIEVNDQTESIGFLVDLGGSKSKVGPIVGGVLGGLAFLLRLEQSGTVIQTYEVRACIWIPRKNRLDEKIKKLAVTVVSRA</sequence>
<dbReference type="EMBL" id="JANKHO010001480">
    <property type="protein sequence ID" value="KAJ3501153.1"/>
    <property type="molecule type" value="Genomic_DNA"/>
</dbReference>
<reference evidence="1" key="1">
    <citation type="submission" date="2022-07" db="EMBL/GenBank/DDBJ databases">
        <title>Genome Sequence of Agrocybe chaxingu.</title>
        <authorList>
            <person name="Buettner E."/>
        </authorList>
    </citation>
    <scope>NUCLEOTIDE SEQUENCE</scope>
    <source>
        <strain evidence="1">MP-N11</strain>
    </source>
</reference>
<comment type="caution">
    <text evidence="1">The sequence shown here is derived from an EMBL/GenBank/DDBJ whole genome shotgun (WGS) entry which is preliminary data.</text>
</comment>
<gene>
    <name evidence="1" type="ORF">NLJ89_g9468</name>
</gene>